<keyword evidence="2" id="KW-1185">Reference proteome</keyword>
<reference evidence="1" key="1">
    <citation type="submission" date="2019-10" db="EMBL/GenBank/DDBJ databases">
        <authorList>
            <consortium name="DOE Joint Genome Institute"/>
            <person name="Kuo A."/>
            <person name="Miyauchi S."/>
            <person name="Kiss E."/>
            <person name="Drula E."/>
            <person name="Kohler A."/>
            <person name="Sanchez-Garcia M."/>
            <person name="Andreopoulos B."/>
            <person name="Barry K.W."/>
            <person name="Bonito G."/>
            <person name="Buee M."/>
            <person name="Carver A."/>
            <person name="Chen C."/>
            <person name="Cichocki N."/>
            <person name="Clum A."/>
            <person name="Culley D."/>
            <person name="Crous P.W."/>
            <person name="Fauchery L."/>
            <person name="Girlanda M."/>
            <person name="Hayes R."/>
            <person name="Keri Z."/>
            <person name="Labutti K."/>
            <person name="Lipzen A."/>
            <person name="Lombard V."/>
            <person name="Magnuson J."/>
            <person name="Maillard F."/>
            <person name="Morin E."/>
            <person name="Murat C."/>
            <person name="Nolan M."/>
            <person name="Ohm R."/>
            <person name="Pangilinan J."/>
            <person name="Pereira M."/>
            <person name="Perotto S."/>
            <person name="Peter M."/>
            <person name="Riley R."/>
            <person name="Sitrit Y."/>
            <person name="Stielow B."/>
            <person name="Szollosi G."/>
            <person name="Zifcakova L."/>
            <person name="Stursova M."/>
            <person name="Spatafora J.W."/>
            <person name="Tedersoo L."/>
            <person name="Vaario L.-M."/>
            <person name="Yamada A."/>
            <person name="Yan M."/>
            <person name="Wang P."/>
            <person name="Xu J."/>
            <person name="Bruns T."/>
            <person name="Baldrian P."/>
            <person name="Vilgalys R."/>
            <person name="Henrissat B."/>
            <person name="Grigoriev I.V."/>
            <person name="Hibbett D."/>
            <person name="Nagy L.G."/>
            <person name="Martin F.M."/>
        </authorList>
    </citation>
    <scope>NUCLEOTIDE SEQUENCE</scope>
    <source>
        <strain evidence="1">P2</strain>
    </source>
</reference>
<dbReference type="Proteomes" id="UP000886501">
    <property type="component" value="Unassembled WGS sequence"/>
</dbReference>
<proteinExistence type="predicted"/>
<name>A0ACB6ZTX0_THEGA</name>
<evidence type="ECO:0000313" key="1">
    <source>
        <dbReference type="EMBL" id="KAF9652987.1"/>
    </source>
</evidence>
<comment type="caution">
    <text evidence="1">The sequence shown here is derived from an EMBL/GenBank/DDBJ whole genome shotgun (WGS) entry which is preliminary data.</text>
</comment>
<protein>
    <submittedName>
        <fullName evidence="1">Uncharacterized protein</fullName>
    </submittedName>
</protein>
<dbReference type="EMBL" id="MU117966">
    <property type="protein sequence ID" value="KAF9652987.1"/>
    <property type="molecule type" value="Genomic_DNA"/>
</dbReference>
<gene>
    <name evidence="1" type="ORF">BDM02DRAFT_3265994</name>
</gene>
<evidence type="ECO:0000313" key="2">
    <source>
        <dbReference type="Proteomes" id="UP000886501"/>
    </source>
</evidence>
<sequence>MFSLAFWSTTTPEAPSDAPTDPHLSPSELPLPEESHSATEDDNNAVSRDNSVQPTEETSSTTPSSDPQRPTTATSTKPITLDVPEPRPRKASIRSSLSLLRRSADQHQRKPMLDAAHVQQKKRGIVHDLKRAIFPHPSRSKSEKRAKESAEIVRALIIGPNSISLASKKRQALSKVQLDKVKSELAKHKSANKVISELRNLDLATDASAPLPVINIPSQPTTKVRNRGPIHAVCLDKTDEDVEKHYFAQLKPDVPSDTTDLFTESVVTANMDSISSTLGSLHIVDLISSDFGFGQPATGQGIFAGAVPTAETVLTGIRLITPQLMSLGYVTGQAIFPDHKGVYPPTDRLSVLTYWWGFELVLPPPTLVYLQRAQSISKTVVNFLTAMATVNNGVREILPFIRYISQFIEFEFTTITGQDQGLGVVCAATWIMPAALVPRSWDFDPPPGTPNLIPIHKAGPLEQVPQRENTEDKSGQLSGELPPVSLHDNSVPTPPSSKLDNAITDNESLSPPNVTIVPPTLRGLPLAEVQLQA</sequence>
<reference evidence="1" key="2">
    <citation type="journal article" date="2020" name="Nat. Commun.">
        <title>Large-scale genome sequencing of mycorrhizal fungi provides insights into the early evolution of symbiotic traits.</title>
        <authorList>
            <person name="Miyauchi S."/>
            <person name="Kiss E."/>
            <person name="Kuo A."/>
            <person name="Drula E."/>
            <person name="Kohler A."/>
            <person name="Sanchez-Garcia M."/>
            <person name="Morin E."/>
            <person name="Andreopoulos B."/>
            <person name="Barry K.W."/>
            <person name="Bonito G."/>
            <person name="Buee M."/>
            <person name="Carver A."/>
            <person name="Chen C."/>
            <person name="Cichocki N."/>
            <person name="Clum A."/>
            <person name="Culley D."/>
            <person name="Crous P.W."/>
            <person name="Fauchery L."/>
            <person name="Girlanda M."/>
            <person name="Hayes R.D."/>
            <person name="Keri Z."/>
            <person name="LaButti K."/>
            <person name="Lipzen A."/>
            <person name="Lombard V."/>
            <person name="Magnuson J."/>
            <person name="Maillard F."/>
            <person name="Murat C."/>
            <person name="Nolan M."/>
            <person name="Ohm R.A."/>
            <person name="Pangilinan J."/>
            <person name="Pereira M.F."/>
            <person name="Perotto S."/>
            <person name="Peter M."/>
            <person name="Pfister S."/>
            <person name="Riley R."/>
            <person name="Sitrit Y."/>
            <person name="Stielow J.B."/>
            <person name="Szollosi G."/>
            <person name="Zifcakova L."/>
            <person name="Stursova M."/>
            <person name="Spatafora J.W."/>
            <person name="Tedersoo L."/>
            <person name="Vaario L.M."/>
            <person name="Yamada A."/>
            <person name="Yan M."/>
            <person name="Wang P."/>
            <person name="Xu J."/>
            <person name="Bruns T."/>
            <person name="Baldrian P."/>
            <person name="Vilgalys R."/>
            <person name="Dunand C."/>
            <person name="Henrissat B."/>
            <person name="Grigoriev I.V."/>
            <person name="Hibbett D."/>
            <person name="Nagy L.G."/>
            <person name="Martin F.M."/>
        </authorList>
    </citation>
    <scope>NUCLEOTIDE SEQUENCE</scope>
    <source>
        <strain evidence="1">P2</strain>
    </source>
</reference>
<accession>A0ACB6ZTX0</accession>
<organism evidence="1 2">
    <name type="scientific">Thelephora ganbajun</name>
    <name type="common">Ganba fungus</name>
    <dbReference type="NCBI Taxonomy" id="370292"/>
    <lineage>
        <taxon>Eukaryota</taxon>
        <taxon>Fungi</taxon>
        <taxon>Dikarya</taxon>
        <taxon>Basidiomycota</taxon>
        <taxon>Agaricomycotina</taxon>
        <taxon>Agaricomycetes</taxon>
        <taxon>Thelephorales</taxon>
        <taxon>Thelephoraceae</taxon>
        <taxon>Thelephora</taxon>
    </lineage>
</organism>